<evidence type="ECO:0000256" key="6">
    <source>
        <dbReference type="ARBA" id="ARBA00023157"/>
    </source>
</evidence>
<keyword evidence="2 8" id="KW-0812">Transmembrane</keyword>
<evidence type="ECO:0000256" key="4">
    <source>
        <dbReference type="ARBA" id="ARBA00022989"/>
    </source>
</evidence>
<dbReference type="PANTHER" id="PTHR32444:SF89">
    <property type="entry name" value="S GLYCOPROTEIN"/>
    <property type="match status" value="1"/>
</dbReference>
<evidence type="ECO:0000256" key="7">
    <source>
        <dbReference type="ARBA" id="ARBA00023180"/>
    </source>
</evidence>
<evidence type="ECO:0000259" key="11">
    <source>
        <dbReference type="PROSITE" id="PS50948"/>
    </source>
</evidence>
<dbReference type="Pfam" id="PF07714">
    <property type="entry name" value="PK_Tyr_Ser-Thr"/>
    <property type="match status" value="2"/>
</dbReference>
<dbReference type="CDD" id="cd00028">
    <property type="entry name" value="B_lectin"/>
    <property type="match status" value="1"/>
</dbReference>
<name>A0A834G088_RHOSS</name>
<accession>A0A834G088</accession>
<dbReference type="Gene3D" id="2.90.10.10">
    <property type="entry name" value="Bulb-type lectin domain"/>
    <property type="match status" value="1"/>
</dbReference>
<gene>
    <name evidence="12" type="ORF">RHSIM_Rhsim13G0166700</name>
</gene>
<evidence type="ECO:0000256" key="8">
    <source>
        <dbReference type="SAM" id="Phobius"/>
    </source>
</evidence>
<feature type="transmembrane region" description="Helical" evidence="8">
    <location>
        <begin position="659"/>
        <end position="679"/>
    </location>
</feature>
<dbReference type="InterPro" id="IPR001480">
    <property type="entry name" value="Bulb-type_lectin_dom"/>
</dbReference>
<protein>
    <submittedName>
        <fullName evidence="12">Uncharacterized protein</fullName>
    </submittedName>
</protein>
<feature type="domain" description="Protein kinase" evidence="9">
    <location>
        <begin position="1"/>
        <end position="117"/>
    </location>
</feature>
<evidence type="ECO:0000256" key="5">
    <source>
        <dbReference type="ARBA" id="ARBA00023136"/>
    </source>
</evidence>
<keyword evidence="7" id="KW-0325">Glycoprotein</keyword>
<keyword evidence="3" id="KW-0732">Signal</keyword>
<dbReference type="InterPro" id="IPR000719">
    <property type="entry name" value="Prot_kinase_dom"/>
</dbReference>
<dbReference type="InterPro" id="IPR036426">
    <property type="entry name" value="Bulb-type_lectin_dom_sf"/>
</dbReference>
<dbReference type="PANTHER" id="PTHR32444">
    <property type="entry name" value="BULB-TYPE LECTIN DOMAIN-CONTAINING PROTEIN"/>
    <property type="match status" value="1"/>
</dbReference>
<evidence type="ECO:0000256" key="1">
    <source>
        <dbReference type="ARBA" id="ARBA00004167"/>
    </source>
</evidence>
<dbReference type="FunFam" id="2.90.10.10:FF:000001">
    <property type="entry name" value="G-type lectin S-receptor-like serine/threonine-protein kinase"/>
    <property type="match status" value="1"/>
</dbReference>
<dbReference type="OrthoDB" id="785331at2759"/>
<dbReference type="PROSITE" id="PS50011">
    <property type="entry name" value="PROTEIN_KINASE_DOM"/>
    <property type="match status" value="1"/>
</dbReference>
<comment type="caution">
    <text evidence="12">The sequence shown here is derived from an EMBL/GenBank/DDBJ whole genome shotgun (WGS) entry which is preliminary data.</text>
</comment>
<dbReference type="Pfam" id="PF11883">
    <property type="entry name" value="DUF3403"/>
    <property type="match status" value="1"/>
</dbReference>
<keyword evidence="13" id="KW-1185">Reference proteome</keyword>
<feature type="domain" description="Bulb-type lectin" evidence="10">
    <location>
        <begin position="240"/>
        <end position="364"/>
    </location>
</feature>
<feature type="domain" description="Apple" evidence="11">
    <location>
        <begin position="558"/>
        <end position="640"/>
    </location>
</feature>
<evidence type="ECO:0000313" key="13">
    <source>
        <dbReference type="Proteomes" id="UP000626092"/>
    </source>
</evidence>
<evidence type="ECO:0000313" key="12">
    <source>
        <dbReference type="EMBL" id="KAF7120321.1"/>
    </source>
</evidence>
<organism evidence="12 13">
    <name type="scientific">Rhododendron simsii</name>
    <name type="common">Sims's rhododendron</name>
    <dbReference type="NCBI Taxonomy" id="118357"/>
    <lineage>
        <taxon>Eukaryota</taxon>
        <taxon>Viridiplantae</taxon>
        <taxon>Streptophyta</taxon>
        <taxon>Embryophyta</taxon>
        <taxon>Tracheophyta</taxon>
        <taxon>Spermatophyta</taxon>
        <taxon>Magnoliopsida</taxon>
        <taxon>eudicotyledons</taxon>
        <taxon>Gunneridae</taxon>
        <taxon>Pentapetalae</taxon>
        <taxon>asterids</taxon>
        <taxon>Ericales</taxon>
        <taxon>Ericaceae</taxon>
        <taxon>Ericoideae</taxon>
        <taxon>Rhodoreae</taxon>
        <taxon>Rhododendron</taxon>
    </lineage>
</organism>
<keyword evidence="5 8" id="KW-0472">Membrane</keyword>
<evidence type="ECO:0000256" key="3">
    <source>
        <dbReference type="ARBA" id="ARBA00022729"/>
    </source>
</evidence>
<reference evidence="12" key="1">
    <citation type="submission" date="2019-11" db="EMBL/GenBank/DDBJ databases">
        <authorList>
            <person name="Liu Y."/>
            <person name="Hou J."/>
            <person name="Li T.-Q."/>
            <person name="Guan C.-H."/>
            <person name="Wu X."/>
            <person name="Wu H.-Z."/>
            <person name="Ling F."/>
            <person name="Zhang R."/>
            <person name="Shi X.-G."/>
            <person name="Ren J.-P."/>
            <person name="Chen E.-F."/>
            <person name="Sun J.-M."/>
        </authorList>
    </citation>
    <scope>NUCLEOTIDE SEQUENCE</scope>
    <source>
        <strain evidence="12">Adult_tree_wgs_1</strain>
        <tissue evidence="12">Leaves</tissue>
    </source>
</reference>
<evidence type="ECO:0000259" key="10">
    <source>
        <dbReference type="PROSITE" id="PS50927"/>
    </source>
</evidence>
<comment type="subcellular location">
    <subcellularLocation>
        <location evidence="1">Membrane</location>
        <topology evidence="1">Single-pass membrane protein</topology>
    </subcellularLocation>
</comment>
<dbReference type="CDD" id="cd01098">
    <property type="entry name" value="PAN_AP_plant"/>
    <property type="match status" value="1"/>
</dbReference>
<dbReference type="Gene3D" id="1.10.510.10">
    <property type="entry name" value="Transferase(Phosphotransferase) domain 1"/>
    <property type="match status" value="2"/>
</dbReference>
<evidence type="ECO:0000259" key="9">
    <source>
        <dbReference type="PROSITE" id="PS50011"/>
    </source>
</evidence>
<dbReference type="AlphaFoldDB" id="A0A834G088"/>
<dbReference type="InterPro" id="IPR011009">
    <property type="entry name" value="Kinase-like_dom_sf"/>
</dbReference>
<dbReference type="Proteomes" id="UP000626092">
    <property type="component" value="Unassembled WGS sequence"/>
</dbReference>
<dbReference type="Pfam" id="PF00954">
    <property type="entry name" value="S_locus_glycop"/>
    <property type="match status" value="1"/>
</dbReference>
<dbReference type="Pfam" id="PF08276">
    <property type="entry name" value="PAN_2"/>
    <property type="match status" value="1"/>
</dbReference>
<sequence length="912" mass="100645">MAPEYAMEGLFSLKSDVYSFGVLLLEIISGRRNRSFRSLEYSNIIGYAWDLWDSGKAMELIDPSVVGSCYQNEALRCIHVAMLCVQDSAGDRPTMSSVVLMLESENATLPMPRQPTFTSTRSSRGVDVLKENQDVASSNDFSPVSPSVEGSAVCDRQGGHGGVLVVHLFAWIPPSLQICVVAAATVLGCKGGVVGVWATEDSDRIMGTKYSNHHSSSSSSVFSLYYTITLSLLPILSTSLDTITPTQPLTSNQTIVSAAAAFELGFFSPNNSDNWYLGIWYNQIPTKTIVWVANRDNPLSNSSSATLKINQDGNLVLADQSSQQNPIWSSNFTAASSNTVAQLLDDGNFVVRIENDDNPANYLYQSFDHPTDTLLPGMKLGWDSKTGLNRMLTSWKGTDDPSTGAYSFEMDVSGLPEIYLWNGKVIDYRSGPWNGLRFSGVPEMNTSDVLTFSFVTDANEVTYSFGVTDKSLYSRLIVNPSGVLQRYTWIETSRVWNLFWYAPDDQCDNYKECGVFGVCDTNNSPVCECLNGFEPRNQQAWDLRDGSEGCVRVSALECHNDGFLRLEDMKLPESSTAFVDRSMGRGECEKTCRENCSCTAYASADIRGGGSGCVIWSGDLEDMRQYAAAEGGQDLFVRVSAADSRGIGSKTKAVKTGKIAGITVGVVVLLLGLTIFILWKKKRKQRLLKEQTERRGTNKCTHIILKSTQSQFLSEGVRVSKRDFSGERSTTDDLELPLFDFKKLLWLYHNVSNFCVAISGYMAPEYAMDGHFSVKSDVFSFGVLVLEIVTGKKNRGFYSPNQQLNLLGHAWRLWREGKGLELLDPSVGEFYTVAEVLRCIQVGLLCVQERAEDRPTMSSVVLMLSSESASLSQPKNPGFCMLRHHGETDSSSSRQDESCTLNHVTVTMLDGR</sequence>
<dbReference type="GO" id="GO:0004674">
    <property type="term" value="F:protein serine/threonine kinase activity"/>
    <property type="evidence" value="ECO:0007669"/>
    <property type="project" value="InterPro"/>
</dbReference>
<dbReference type="GO" id="GO:0005524">
    <property type="term" value="F:ATP binding"/>
    <property type="evidence" value="ECO:0007669"/>
    <property type="project" value="InterPro"/>
</dbReference>
<dbReference type="PROSITE" id="PS50948">
    <property type="entry name" value="PAN"/>
    <property type="match status" value="1"/>
</dbReference>
<dbReference type="SUPFAM" id="SSF56112">
    <property type="entry name" value="Protein kinase-like (PK-like)"/>
    <property type="match status" value="2"/>
</dbReference>
<dbReference type="FunFam" id="1.10.510.10:FF:001722">
    <property type="entry name" value="G-type lectin S-receptor-like serine/threonine-protein kinase B120"/>
    <property type="match status" value="2"/>
</dbReference>
<dbReference type="InterPro" id="IPR001245">
    <property type="entry name" value="Ser-Thr/Tyr_kinase_cat_dom"/>
</dbReference>
<dbReference type="InterPro" id="IPR000858">
    <property type="entry name" value="S_locus_glycoprot_dom"/>
</dbReference>
<dbReference type="SMART" id="SM00108">
    <property type="entry name" value="B_lectin"/>
    <property type="match status" value="1"/>
</dbReference>
<evidence type="ECO:0000256" key="2">
    <source>
        <dbReference type="ARBA" id="ARBA00022692"/>
    </source>
</evidence>
<keyword evidence="4 8" id="KW-1133">Transmembrane helix</keyword>
<dbReference type="GO" id="GO:0016020">
    <property type="term" value="C:membrane"/>
    <property type="evidence" value="ECO:0007669"/>
    <property type="project" value="UniProtKB-SubCell"/>
</dbReference>
<dbReference type="SUPFAM" id="SSF51110">
    <property type="entry name" value="alpha-D-mannose-specific plant lectins"/>
    <property type="match status" value="1"/>
</dbReference>
<keyword evidence="6" id="KW-1015">Disulfide bond</keyword>
<dbReference type="Pfam" id="PF01453">
    <property type="entry name" value="B_lectin"/>
    <property type="match status" value="1"/>
</dbReference>
<dbReference type="InterPro" id="IPR021820">
    <property type="entry name" value="S-locus_recpt_kinase_C"/>
</dbReference>
<dbReference type="SMART" id="SM00473">
    <property type="entry name" value="PAN_AP"/>
    <property type="match status" value="1"/>
</dbReference>
<dbReference type="PROSITE" id="PS50927">
    <property type="entry name" value="BULB_LECTIN"/>
    <property type="match status" value="1"/>
</dbReference>
<dbReference type="GO" id="GO:0048544">
    <property type="term" value="P:recognition of pollen"/>
    <property type="evidence" value="ECO:0007669"/>
    <property type="project" value="InterPro"/>
</dbReference>
<dbReference type="EMBL" id="WJXA01000013">
    <property type="protein sequence ID" value="KAF7120321.1"/>
    <property type="molecule type" value="Genomic_DNA"/>
</dbReference>
<dbReference type="InterPro" id="IPR003609">
    <property type="entry name" value="Pan_app"/>
</dbReference>
<proteinExistence type="predicted"/>